<reference evidence="2" key="2">
    <citation type="journal article" date="2016" name="Front. Microbiol.">
        <title>The Regulatory Protein RosR Affects Rhizobium leguminosarum bv. trifolii Protein Profiles, Cell Surface Properties, and Symbiosis with Clover.</title>
        <authorList>
            <person name="Rachwal K."/>
            <person name="Boguszewska A."/>
            <person name="Kopcinska J."/>
            <person name="Karas M."/>
            <person name="Tchorzewski M."/>
            <person name="Janczarek M."/>
        </authorList>
    </citation>
    <scope>NUCLEOTIDE SEQUENCE</scope>
    <source>
        <strain evidence="2">Rt24.2</strain>
    </source>
</reference>
<dbReference type="PROSITE" id="PS51257">
    <property type="entry name" value="PROKAR_LIPOPROTEIN"/>
    <property type="match status" value="1"/>
</dbReference>
<reference evidence="2" key="1">
    <citation type="journal article" date="2015" name="BMC Genomics">
        <title>Transcriptome profiling of a Rhizobium leguminosarum bv. trifolii rosR mutant reveals the role of the transcriptional regulator RosR in motility, synthesis of cell-surface components, and other cellular processes.</title>
        <authorList>
            <person name="Rachwal K."/>
            <person name="Matczynska E."/>
            <person name="Janczarek M."/>
        </authorList>
    </citation>
    <scope>NUCLEOTIDE SEQUENCE</scope>
    <source>
        <strain evidence="2">Rt24.2</strain>
    </source>
</reference>
<protein>
    <submittedName>
        <fullName evidence="2">Uncharacterized protein</fullName>
    </submittedName>
</protein>
<dbReference type="EMBL" id="KX491112">
    <property type="protein sequence ID" value="AOO93476.1"/>
    <property type="molecule type" value="Genomic_DNA"/>
</dbReference>
<keyword evidence="1" id="KW-0732">Signal</keyword>
<name>A0A1C9I3C7_RHILT</name>
<organism evidence="2">
    <name type="scientific">Rhizobium leguminosarum bv. trifolii</name>
    <dbReference type="NCBI Taxonomy" id="386"/>
    <lineage>
        <taxon>Bacteria</taxon>
        <taxon>Pseudomonadati</taxon>
        <taxon>Pseudomonadota</taxon>
        <taxon>Alphaproteobacteria</taxon>
        <taxon>Hyphomicrobiales</taxon>
        <taxon>Rhizobiaceae</taxon>
        <taxon>Rhizobium/Agrobacterium group</taxon>
        <taxon>Rhizobium</taxon>
    </lineage>
</organism>
<dbReference type="RefSeq" id="WP_245278923.1">
    <property type="nucleotide sequence ID" value="NZ_CP050085.1"/>
</dbReference>
<accession>A0A1C9I3C7</accession>
<dbReference type="AlphaFoldDB" id="A0A1C9I3C7"/>
<sequence>MKFLLPAVCALMSVFVAATSAYACAAPRPFFSELFDADVIVRGTFRNYEVLEPGHTARVTLEILETLKGSVQQGPLSFNWTRSGLADQWRGPNDVIVALMRSNPDKGEDYEIMRGCRVQGIYRTDKYKEFVMGIIARSAR</sequence>
<proteinExistence type="predicted"/>
<dbReference type="GeneID" id="71811061"/>
<evidence type="ECO:0000256" key="1">
    <source>
        <dbReference type="SAM" id="SignalP"/>
    </source>
</evidence>
<feature type="chain" id="PRO_5008894434" evidence="1">
    <location>
        <begin position="26"/>
        <end position="140"/>
    </location>
</feature>
<feature type="signal peptide" evidence="1">
    <location>
        <begin position="1"/>
        <end position="25"/>
    </location>
</feature>
<evidence type="ECO:0000313" key="2">
    <source>
        <dbReference type="EMBL" id="AOO93476.1"/>
    </source>
</evidence>